<dbReference type="KEGG" id="bic:LMTR13_23805"/>
<evidence type="ECO:0000313" key="1">
    <source>
        <dbReference type="EMBL" id="ANW02739.1"/>
    </source>
</evidence>
<evidence type="ECO:0000313" key="2">
    <source>
        <dbReference type="Proteomes" id="UP000092839"/>
    </source>
</evidence>
<dbReference type="AlphaFoldDB" id="A0A1B1UIY2"/>
<reference evidence="1 2" key="1">
    <citation type="submission" date="2016-07" db="EMBL/GenBank/DDBJ databases">
        <title>Complete genome sequence of Bradyrhizobium icense LMTR 13T, a potential inoculant strain isolated from lima bean (Phaseolus lunatus) in Peru.</title>
        <authorList>
            <person name="Ormeno-Orrillo E."/>
            <person name="Duran D."/>
            <person name="Rogel M.A."/>
            <person name="Rey L."/>
            <person name="Imperial J."/>
            <person name="Ruiz-Argueso T."/>
            <person name="Martinez-Romero E."/>
        </authorList>
    </citation>
    <scope>NUCLEOTIDE SEQUENCE [LARGE SCALE GENOMIC DNA]</scope>
    <source>
        <strain evidence="1 2">LMTR 13</strain>
    </source>
</reference>
<protein>
    <submittedName>
        <fullName evidence="1">Uncharacterized protein</fullName>
    </submittedName>
</protein>
<dbReference type="EMBL" id="CP016428">
    <property type="protein sequence ID" value="ANW02739.1"/>
    <property type="molecule type" value="Genomic_DNA"/>
</dbReference>
<proteinExistence type="predicted"/>
<gene>
    <name evidence="1" type="ORF">LMTR13_23805</name>
</gene>
<accession>A0A1B1UIY2</accession>
<organism evidence="1 2">
    <name type="scientific">Bradyrhizobium icense</name>
    <dbReference type="NCBI Taxonomy" id="1274631"/>
    <lineage>
        <taxon>Bacteria</taxon>
        <taxon>Pseudomonadati</taxon>
        <taxon>Pseudomonadota</taxon>
        <taxon>Alphaproteobacteria</taxon>
        <taxon>Hyphomicrobiales</taxon>
        <taxon>Nitrobacteraceae</taxon>
        <taxon>Bradyrhizobium</taxon>
    </lineage>
</organism>
<name>A0A1B1UIY2_9BRAD</name>
<sequence>MAAGSVLVLGSLVLHGRQSNTLLLDYELSADQSERFEALTRAFSEMARCGRIWNIPLEKREADWKRNAGASKLIERKQIHLATGNPPLVTTNMNFLKLPAGKETIYLTPDVILVTAGNAVAGFSYSDVEVTFRHTRFIEEEALPMDATVVDQTWRYVNRKGGPDRRFKNNRQLPMCLYGEIDLRSAGGLNERIQCSRVDVAEAFVSSIAAMSASMKG</sequence>
<dbReference type="Proteomes" id="UP000092839">
    <property type="component" value="Chromosome"/>
</dbReference>
<keyword evidence="2" id="KW-1185">Reference proteome</keyword>